<keyword evidence="1" id="KW-0496">Mitochondrion</keyword>
<evidence type="ECO:0000313" key="1">
    <source>
        <dbReference type="EMBL" id="KUM48076.1"/>
    </source>
</evidence>
<dbReference type="AlphaFoldDB" id="A0A101LZ70"/>
<proteinExistence type="predicted"/>
<name>A0A101LZ70_PICGL</name>
<geneLocation type="mitochondrion" evidence="1"/>
<dbReference type="EMBL" id="LKAM01000006">
    <property type="protein sequence ID" value="KUM48076.1"/>
    <property type="molecule type" value="Genomic_DNA"/>
</dbReference>
<comment type="caution">
    <text evidence="1">The sequence shown here is derived from an EMBL/GenBank/DDBJ whole genome shotgun (WGS) entry which is preliminary data.</text>
</comment>
<accession>A0A101LZ70</accession>
<sequence>MGLLFASMASRPMEFDLHPDMLLATLPIRVKLNLGPDRGNELNLNMVKLLLLLGKITLKRTPHTLKPKGMLFILSQRVIRLNQ</sequence>
<protein>
    <submittedName>
        <fullName evidence="1">Uncharacterized protein</fullName>
    </submittedName>
</protein>
<gene>
    <name evidence="1" type="ORF">ABT39_MTgene5072</name>
</gene>
<reference evidence="1" key="1">
    <citation type="journal article" date="2015" name="Genome Biol. Evol.">
        <title>Organellar Genomes of White Spruce (Picea glauca): Assembly and Annotation.</title>
        <authorList>
            <person name="Jackman S.D."/>
            <person name="Warren R.L."/>
            <person name="Gibb E.A."/>
            <person name="Vandervalk B.P."/>
            <person name="Mohamadi H."/>
            <person name="Chu J."/>
            <person name="Raymond A."/>
            <person name="Pleasance S."/>
            <person name="Coope R."/>
            <person name="Wildung M.R."/>
            <person name="Ritland C.E."/>
            <person name="Bousquet J."/>
            <person name="Jones S.J."/>
            <person name="Bohlmann J."/>
            <person name="Birol I."/>
        </authorList>
    </citation>
    <scope>NUCLEOTIDE SEQUENCE [LARGE SCALE GENOMIC DNA]</scope>
    <source>
        <tissue evidence="1">Flushing bud</tissue>
    </source>
</reference>
<organism evidence="1">
    <name type="scientific">Picea glauca</name>
    <name type="common">White spruce</name>
    <name type="synonym">Pinus glauca</name>
    <dbReference type="NCBI Taxonomy" id="3330"/>
    <lineage>
        <taxon>Eukaryota</taxon>
        <taxon>Viridiplantae</taxon>
        <taxon>Streptophyta</taxon>
        <taxon>Embryophyta</taxon>
        <taxon>Tracheophyta</taxon>
        <taxon>Spermatophyta</taxon>
        <taxon>Pinopsida</taxon>
        <taxon>Pinidae</taxon>
        <taxon>Conifers I</taxon>
        <taxon>Pinales</taxon>
        <taxon>Pinaceae</taxon>
        <taxon>Picea</taxon>
    </lineage>
</organism>